<evidence type="ECO:0000313" key="3">
    <source>
        <dbReference type="EMBL" id="RYO00679.1"/>
    </source>
</evidence>
<protein>
    <submittedName>
        <fullName evidence="2">Uncharacterized protein</fullName>
    </submittedName>
</protein>
<gene>
    <name evidence="2" type="ORF">AA0114_g9163</name>
    <name evidence="3" type="ORF">AA0119_g5866</name>
</gene>
<dbReference type="OrthoDB" id="3692653at2759"/>
<name>A0A4Q4M780_9PLEO</name>
<evidence type="ECO:0000313" key="4">
    <source>
        <dbReference type="Proteomes" id="UP000292402"/>
    </source>
</evidence>
<feature type="signal peptide" evidence="1">
    <location>
        <begin position="1"/>
        <end position="19"/>
    </location>
</feature>
<sequence>MHITTGLIPLLASAVGITAAPTTLHSVARAVPDINEVARNPAPIDDRVNWDDHGKPTLGDISHLSQDDTKKLKELIKHLLGGRAVADADSIIVERSVPDFHHPAKNPVEIRP</sequence>
<keyword evidence="1" id="KW-0732">Signal</keyword>
<feature type="chain" id="PRO_5043193846" evidence="1">
    <location>
        <begin position="20"/>
        <end position="112"/>
    </location>
</feature>
<evidence type="ECO:0000313" key="5">
    <source>
        <dbReference type="Proteomes" id="UP000293195"/>
    </source>
</evidence>
<dbReference type="AlphaFoldDB" id="A0A4Q4M780"/>
<dbReference type="EMBL" id="PDXF01000018">
    <property type="protein sequence ID" value="RYO00679.1"/>
    <property type="molecule type" value="Genomic_DNA"/>
</dbReference>
<comment type="caution">
    <text evidence="2">The sequence shown here is derived from an EMBL/GenBank/DDBJ whole genome shotgun (WGS) entry which is preliminary data.</text>
</comment>
<evidence type="ECO:0000256" key="1">
    <source>
        <dbReference type="SAM" id="SignalP"/>
    </source>
</evidence>
<dbReference type="Proteomes" id="UP000293195">
    <property type="component" value="Unassembled WGS sequence"/>
</dbReference>
<organism evidence="2 4">
    <name type="scientific">Alternaria tenuissima</name>
    <dbReference type="NCBI Taxonomy" id="119927"/>
    <lineage>
        <taxon>Eukaryota</taxon>
        <taxon>Fungi</taxon>
        <taxon>Dikarya</taxon>
        <taxon>Ascomycota</taxon>
        <taxon>Pezizomycotina</taxon>
        <taxon>Dothideomycetes</taxon>
        <taxon>Pleosporomycetidae</taxon>
        <taxon>Pleosporales</taxon>
        <taxon>Pleosporineae</taxon>
        <taxon>Pleosporaceae</taxon>
        <taxon>Alternaria</taxon>
        <taxon>Alternaria sect. Alternaria</taxon>
        <taxon>Alternaria alternata complex</taxon>
    </lineage>
</organism>
<reference evidence="3 4" key="2">
    <citation type="journal article" date="2019" name="bioRxiv">
        <title>Genomics, evolutionary history and diagnostics of the Alternaria alternata species group including apple and Asian pear pathotypes.</title>
        <authorList>
            <person name="Armitage A.D."/>
            <person name="Cockerton H.M."/>
            <person name="Sreenivasaprasad S."/>
            <person name="Woodhall J.W."/>
            <person name="Lane C.R."/>
            <person name="Harrison R.J."/>
            <person name="Clarkson J.P."/>
        </authorList>
    </citation>
    <scope>NUCLEOTIDE SEQUENCE [LARGE SCALE GENOMIC DNA]</scope>
    <source>
        <strain evidence="4">FERA 1082</strain>
        <strain evidence="3">FERA 635</strain>
    </source>
</reference>
<keyword evidence="5" id="KW-1185">Reference proteome</keyword>
<dbReference type="EMBL" id="PDXA01000035">
    <property type="protein sequence ID" value="RYN45217.1"/>
    <property type="molecule type" value="Genomic_DNA"/>
</dbReference>
<proteinExistence type="predicted"/>
<evidence type="ECO:0000313" key="2">
    <source>
        <dbReference type="EMBL" id="RYN45217.1"/>
    </source>
</evidence>
<accession>A0A4Q4M780</accession>
<reference evidence="3" key="1">
    <citation type="submission" date="2017-10" db="EMBL/GenBank/DDBJ databases">
        <authorList>
            <person name="Armitage A.D."/>
            <person name="Barbara D.J."/>
            <person name="Woodhall J.W."/>
            <person name="Sreenivasaprasad S."/>
            <person name="Lane C.R."/>
            <person name="Clarkson J.P."/>
            <person name="Harrison R.J."/>
        </authorList>
    </citation>
    <scope>NUCLEOTIDE SEQUENCE</scope>
    <source>
        <strain evidence="3">FERA 635</strain>
    </source>
</reference>
<dbReference type="Proteomes" id="UP000292402">
    <property type="component" value="Unassembled WGS sequence"/>
</dbReference>
<reference evidence="2" key="3">
    <citation type="journal article" date="2019" name="J. ISSAAS">
        <title>Genomics, evolutionary history and diagnostics of the Alternaria alternata species group including apple and Asian pear pathotypes.</title>
        <authorList>
            <person name="Armitage A.D."/>
            <person name="Cockerton H.M."/>
            <person name="Sreenivasaprasad S."/>
            <person name="Woodhall J."/>
            <person name="Lane C."/>
            <person name="Harrison R.J."/>
            <person name="Clarkson J.P."/>
        </authorList>
    </citation>
    <scope>NUCLEOTIDE SEQUENCE</scope>
    <source>
        <strain evidence="2">FERA 1082</strain>
    </source>
</reference>